<proteinExistence type="predicted"/>
<evidence type="ECO:0000256" key="1">
    <source>
        <dbReference type="SAM" id="Phobius"/>
    </source>
</evidence>
<keyword evidence="3" id="KW-1185">Reference proteome</keyword>
<accession>A0ABC9BB15</accession>
<dbReference type="EMBL" id="OZ075134">
    <property type="protein sequence ID" value="CAL4995764.1"/>
    <property type="molecule type" value="Genomic_DNA"/>
</dbReference>
<protein>
    <submittedName>
        <fullName evidence="2">Uncharacterized protein</fullName>
    </submittedName>
</protein>
<organism evidence="2 3">
    <name type="scientific">Urochloa decumbens</name>
    <dbReference type="NCBI Taxonomy" id="240449"/>
    <lineage>
        <taxon>Eukaryota</taxon>
        <taxon>Viridiplantae</taxon>
        <taxon>Streptophyta</taxon>
        <taxon>Embryophyta</taxon>
        <taxon>Tracheophyta</taxon>
        <taxon>Spermatophyta</taxon>
        <taxon>Magnoliopsida</taxon>
        <taxon>Liliopsida</taxon>
        <taxon>Poales</taxon>
        <taxon>Poaceae</taxon>
        <taxon>PACMAD clade</taxon>
        <taxon>Panicoideae</taxon>
        <taxon>Panicodae</taxon>
        <taxon>Paniceae</taxon>
        <taxon>Melinidinae</taxon>
        <taxon>Urochloa</taxon>
    </lineage>
</organism>
<keyword evidence="1" id="KW-1133">Transmembrane helix</keyword>
<evidence type="ECO:0000313" key="2">
    <source>
        <dbReference type="EMBL" id="CAL4995764.1"/>
    </source>
</evidence>
<feature type="transmembrane region" description="Helical" evidence="1">
    <location>
        <begin position="51"/>
        <end position="71"/>
    </location>
</feature>
<name>A0ABC9BB15_9POAL</name>
<evidence type="ECO:0000313" key="3">
    <source>
        <dbReference type="Proteomes" id="UP001497457"/>
    </source>
</evidence>
<dbReference type="Proteomes" id="UP001497457">
    <property type="component" value="Chromosome 24b"/>
</dbReference>
<gene>
    <name evidence="2" type="ORF">URODEC1_LOCUS62527</name>
</gene>
<reference evidence="2 3" key="2">
    <citation type="submission" date="2024-10" db="EMBL/GenBank/DDBJ databases">
        <authorList>
            <person name="Ryan C."/>
        </authorList>
    </citation>
    <scope>NUCLEOTIDE SEQUENCE [LARGE SCALE GENOMIC DNA]</scope>
</reference>
<keyword evidence="1" id="KW-0472">Membrane</keyword>
<sequence length="133" mass="14304">MVRTTVSFSSDTDSIAKKMARGTGGLTTLRRGRFLHASAPRPRVGFIGPRIWLFALILVITLMLPDLVLGVNSSSAVLPEQRLQPAMAEVPLPAAPQAQIFHLHPKNAASLVTTPTPTLQLISLLSIYLVVIA</sequence>
<keyword evidence="1" id="KW-0812">Transmembrane</keyword>
<reference evidence="3" key="1">
    <citation type="submission" date="2024-06" db="EMBL/GenBank/DDBJ databases">
        <authorList>
            <person name="Ryan C."/>
        </authorList>
    </citation>
    <scope>NUCLEOTIDE SEQUENCE [LARGE SCALE GENOMIC DNA]</scope>
</reference>
<dbReference type="AlphaFoldDB" id="A0ABC9BB15"/>